<comment type="similarity">
    <text evidence="1">Belongs to the AHA1 family.</text>
</comment>
<dbReference type="GO" id="GO:0001671">
    <property type="term" value="F:ATPase activator activity"/>
    <property type="evidence" value="ECO:0007669"/>
    <property type="project" value="InterPro"/>
</dbReference>
<feature type="compositionally biased region" description="Low complexity" evidence="2">
    <location>
        <begin position="137"/>
        <end position="146"/>
    </location>
</feature>
<evidence type="ECO:0000259" key="3">
    <source>
        <dbReference type="SMART" id="SM01000"/>
    </source>
</evidence>
<feature type="compositionally biased region" description="Acidic residues" evidence="2">
    <location>
        <begin position="123"/>
        <end position="136"/>
    </location>
</feature>
<feature type="region of interest" description="Disordered" evidence="2">
    <location>
        <begin position="75"/>
        <end position="182"/>
    </location>
</feature>
<dbReference type="GO" id="GO:0006457">
    <property type="term" value="P:protein folding"/>
    <property type="evidence" value="ECO:0007669"/>
    <property type="project" value="TreeGrafter"/>
</dbReference>
<dbReference type="InParanoid" id="E1ZA29"/>
<dbReference type="SMART" id="SM01000">
    <property type="entry name" value="Aha1_N"/>
    <property type="match status" value="1"/>
</dbReference>
<feature type="domain" description="Activator of Hsp90 ATPase AHSA1-like N-terminal" evidence="3">
    <location>
        <begin position="2"/>
        <end position="209"/>
    </location>
</feature>
<dbReference type="SUPFAM" id="SSF103111">
    <property type="entry name" value="Activator of Hsp90 ATPase, Aha1"/>
    <property type="match status" value="1"/>
</dbReference>
<gene>
    <name evidence="4" type="ORF">CHLNCDRAFT_143600</name>
</gene>
<proteinExistence type="inferred from homology"/>
<evidence type="ECO:0000313" key="5">
    <source>
        <dbReference type="Proteomes" id="UP000008141"/>
    </source>
</evidence>
<dbReference type="EMBL" id="GL433840">
    <property type="protein sequence ID" value="EFN57191.1"/>
    <property type="molecule type" value="Genomic_DNA"/>
</dbReference>
<sequence length="210" mass="21352">MEWTKQRLAELLPGLEAPALEVAGASRDGGVTSYTARVNQVKSVTGEAMLTTRKGNKRFAFYDLKITLGWEAAPPPAAPAAAGAAEPQRAPMVAAPPADAAAEALAGPSLGGAGEAPGAGGGEADDGGDEGEDEAGGEVAAAAEEGGITGELTVGEFGSGSDHDDLEVTCTATGGSDGSERERLRRHVQAALWPLVLERLEQYVRELSEA</sequence>
<evidence type="ECO:0000313" key="4">
    <source>
        <dbReference type="EMBL" id="EFN57191.1"/>
    </source>
</evidence>
<reference evidence="4 5" key="1">
    <citation type="journal article" date="2010" name="Plant Cell">
        <title>The Chlorella variabilis NC64A genome reveals adaptation to photosymbiosis, coevolution with viruses, and cryptic sex.</title>
        <authorList>
            <person name="Blanc G."/>
            <person name="Duncan G."/>
            <person name="Agarkova I."/>
            <person name="Borodovsky M."/>
            <person name="Gurnon J."/>
            <person name="Kuo A."/>
            <person name="Lindquist E."/>
            <person name="Lucas S."/>
            <person name="Pangilinan J."/>
            <person name="Polle J."/>
            <person name="Salamov A."/>
            <person name="Terry A."/>
            <person name="Yamada T."/>
            <person name="Dunigan D.D."/>
            <person name="Grigoriev I.V."/>
            <person name="Claverie J.M."/>
            <person name="Van Etten J.L."/>
        </authorList>
    </citation>
    <scope>NUCLEOTIDE SEQUENCE [LARGE SCALE GENOMIC DNA]</scope>
    <source>
        <strain evidence="4 5">NC64A</strain>
    </source>
</reference>
<dbReference type="Proteomes" id="UP000008141">
    <property type="component" value="Unassembled WGS sequence"/>
</dbReference>
<name>E1ZA29_CHLVA</name>
<dbReference type="InterPro" id="IPR036338">
    <property type="entry name" value="Aha1"/>
</dbReference>
<feature type="compositionally biased region" description="Low complexity" evidence="2">
    <location>
        <begin position="79"/>
        <end position="108"/>
    </location>
</feature>
<dbReference type="OrthoDB" id="567237at2759"/>
<dbReference type="GeneID" id="17356709"/>
<dbReference type="Pfam" id="PF09229">
    <property type="entry name" value="Aha1_N"/>
    <property type="match status" value="2"/>
</dbReference>
<feature type="compositionally biased region" description="Gly residues" evidence="2">
    <location>
        <begin position="109"/>
        <end position="122"/>
    </location>
</feature>
<evidence type="ECO:0000256" key="1">
    <source>
        <dbReference type="ARBA" id="ARBA00006817"/>
    </source>
</evidence>
<keyword evidence="5" id="KW-1185">Reference proteome</keyword>
<protein>
    <recommendedName>
        <fullName evidence="3">Activator of Hsp90 ATPase AHSA1-like N-terminal domain-containing protein</fullName>
    </recommendedName>
</protein>
<dbReference type="PANTHER" id="PTHR13009:SF22">
    <property type="entry name" value="LD43819P"/>
    <property type="match status" value="1"/>
</dbReference>
<dbReference type="AlphaFoldDB" id="E1ZA29"/>
<dbReference type="Gene3D" id="3.15.10.20">
    <property type="entry name" value="Activator of Hsp90 ATPase Aha1, N-terminal domain"/>
    <property type="match status" value="1"/>
</dbReference>
<dbReference type="PANTHER" id="PTHR13009">
    <property type="entry name" value="HEAT SHOCK PROTEIN 90 HSP90 CO-CHAPERONE AHA-1"/>
    <property type="match status" value="1"/>
</dbReference>
<dbReference type="GO" id="GO:0051087">
    <property type="term" value="F:protein-folding chaperone binding"/>
    <property type="evidence" value="ECO:0007669"/>
    <property type="project" value="InterPro"/>
</dbReference>
<dbReference type="InterPro" id="IPR015310">
    <property type="entry name" value="AHSA1-like_N"/>
</dbReference>
<accession>E1ZA29</accession>
<organism evidence="5">
    <name type="scientific">Chlorella variabilis</name>
    <name type="common">Green alga</name>
    <dbReference type="NCBI Taxonomy" id="554065"/>
    <lineage>
        <taxon>Eukaryota</taxon>
        <taxon>Viridiplantae</taxon>
        <taxon>Chlorophyta</taxon>
        <taxon>core chlorophytes</taxon>
        <taxon>Trebouxiophyceae</taxon>
        <taxon>Chlorellales</taxon>
        <taxon>Chlorellaceae</taxon>
        <taxon>Chlorella clade</taxon>
        <taxon>Chlorella</taxon>
    </lineage>
</organism>
<dbReference type="RefSeq" id="XP_005849293.1">
    <property type="nucleotide sequence ID" value="XM_005849231.1"/>
</dbReference>
<evidence type="ECO:0000256" key="2">
    <source>
        <dbReference type="SAM" id="MobiDB-lite"/>
    </source>
</evidence>
<dbReference type="GO" id="GO:0005829">
    <property type="term" value="C:cytosol"/>
    <property type="evidence" value="ECO:0007669"/>
    <property type="project" value="TreeGrafter"/>
</dbReference>
<dbReference type="KEGG" id="cvr:CHLNCDRAFT_143600"/>
<dbReference type="STRING" id="554065.E1ZA29"/>